<gene>
    <name evidence="3" type="ORF">GNI_089030</name>
</gene>
<dbReference type="Proteomes" id="UP000019763">
    <property type="component" value="Unassembled WGS sequence"/>
</dbReference>
<evidence type="ECO:0000256" key="1">
    <source>
        <dbReference type="SAM" id="MobiDB-lite"/>
    </source>
</evidence>
<organism evidence="3 4">
    <name type="scientific">Gregarina niphandrodes</name>
    <name type="common">Septate eugregarine</name>
    <dbReference type="NCBI Taxonomy" id="110365"/>
    <lineage>
        <taxon>Eukaryota</taxon>
        <taxon>Sar</taxon>
        <taxon>Alveolata</taxon>
        <taxon>Apicomplexa</taxon>
        <taxon>Conoidasida</taxon>
        <taxon>Gregarinasina</taxon>
        <taxon>Eugregarinorida</taxon>
        <taxon>Gregarinidae</taxon>
        <taxon>Gregarina</taxon>
    </lineage>
</organism>
<name>A0A023B5L9_GRENI</name>
<proteinExistence type="predicted"/>
<evidence type="ECO:0000313" key="3">
    <source>
        <dbReference type="EMBL" id="EZG61403.1"/>
    </source>
</evidence>
<evidence type="ECO:0000313" key="4">
    <source>
        <dbReference type="Proteomes" id="UP000019763"/>
    </source>
</evidence>
<comment type="caution">
    <text evidence="3">The sequence shown here is derived from an EMBL/GenBank/DDBJ whole genome shotgun (WGS) entry which is preliminary data.</text>
</comment>
<feature type="domain" description="Glucosidase II beta subunit N-terminal" evidence="2">
    <location>
        <begin position="87"/>
        <end position="150"/>
    </location>
</feature>
<dbReference type="VEuPathDB" id="CryptoDB:GNI_089030"/>
<dbReference type="EMBL" id="AFNH02000668">
    <property type="protein sequence ID" value="EZG61403.1"/>
    <property type="molecule type" value="Genomic_DNA"/>
</dbReference>
<protein>
    <submittedName>
        <fullName evidence="3">Glucosidase II beta subunit-like protein</fullName>
    </submittedName>
</protein>
<dbReference type="Pfam" id="PF12999">
    <property type="entry name" value="PRKCSH-like"/>
    <property type="match status" value="1"/>
</dbReference>
<feature type="region of interest" description="Disordered" evidence="1">
    <location>
        <begin position="162"/>
        <end position="196"/>
    </location>
</feature>
<dbReference type="InterPro" id="IPR028146">
    <property type="entry name" value="PRKCSH_N"/>
</dbReference>
<dbReference type="AlphaFoldDB" id="A0A023B5L9"/>
<evidence type="ECO:0000259" key="2">
    <source>
        <dbReference type="Pfam" id="PF12999"/>
    </source>
</evidence>
<sequence length="418" mass="46654">MYARVVWLALLAQGQNYDGTYPLIEVPYIWETQVNTKDLKEAWLTRSGGTGTVINNVVLVERNAYNGTYESATRSPGHHKCAAVDVILDRVHVSDGICDCCDGSDEPEGACANRCSEWNKMVAKRNEQITSTMLALQNKRTSRLDMGLKMVDDDDIVDEYADSLEGAGGGTDGGGTHSGTHGGTDGGSTGTDGQMRRTPAKSLLENWLWPAKSRFTLLRNWWFVSLAKLLGKRVAEELEMKPLSENLRSELNVLKPHPEWLYTAALVSDSMQLQLDQKRFTVKELLEITMKETWQYSTVSYGKLVNVTVVDPTDLTLPLPTKYSRLISPYVMLYQGGSRCRDKAFNDDQRSWIEADNESYSARLYTVCAEHDALLWVEFQQPCRLSAVASSPAACVSHRQAQVENLPSGQGRRVKNEL</sequence>
<reference evidence="3" key="1">
    <citation type="submission" date="2013-12" db="EMBL/GenBank/DDBJ databases">
        <authorList>
            <person name="Omoto C.K."/>
            <person name="Sibley D."/>
            <person name="Venepally P."/>
            <person name="Hadjithomas M."/>
            <person name="Karamycheva S."/>
            <person name="Brunk B."/>
            <person name="Roos D."/>
            <person name="Caler E."/>
            <person name="Lorenzi H."/>
        </authorList>
    </citation>
    <scope>NUCLEOTIDE SEQUENCE</scope>
</reference>
<keyword evidence="4" id="KW-1185">Reference proteome</keyword>
<dbReference type="GeneID" id="22913176"/>
<accession>A0A023B5L9</accession>
<feature type="compositionally biased region" description="Gly residues" evidence="1">
    <location>
        <begin position="166"/>
        <end position="190"/>
    </location>
</feature>
<dbReference type="RefSeq" id="XP_011130763.1">
    <property type="nucleotide sequence ID" value="XM_011132461.1"/>
</dbReference>